<evidence type="ECO:0000313" key="13">
    <source>
        <dbReference type="Proteomes" id="UP000694888"/>
    </source>
</evidence>
<evidence type="ECO:0000256" key="9">
    <source>
        <dbReference type="SAM" id="MobiDB-lite"/>
    </source>
</evidence>
<evidence type="ECO:0000256" key="6">
    <source>
        <dbReference type="ARBA" id="ARBA00022989"/>
    </source>
</evidence>
<dbReference type="InterPro" id="IPR039808">
    <property type="entry name" value="Cadherin"/>
</dbReference>
<sequence>MRSSRGVAMTTKMPTLMKCLLSIAVGSAILTLCDAQDPCPSETFYFKKVPENIEVGAVVFTLKLRGPREDVALSATENEYFWFDAANMTVVVNKTIDVDIVADGLSAQSLFIMCRDIASGQGLTIELNFDILNVNDNKPVFEESIYNITIGEMTELETSIVTNIRATDEDARSRVYYVIPEGFYADYFRLRDTFSTVLVLQKHLDFETLPEFSITLMAMDGQQGSKGVFNTTCQVVITVEDQDDQNPVFNSSIYRGVITSQATMHSVININPPIYAHDPDVTISEKIVYSFHGAVYHYTQWQPLITPETDVGAQSTSGQDGDILEIDPNTGVVTLISRPLSDQVYLLVQATQVDTPSRYGVALLAVEVQGTNVNAPIFSRETYAVVVTEVFPVEKVVTMVIATDPDPGSIVTYSLTDSSGTFRIKERSGDVVLIKQLSYAAKAQYVLTVTASDGTMRSSTTLTVTVWPVNNKPPVVKTPVSDLNVSLTRREKGDAVVTLRAEDEDKGTTVLSFRLLTFTDLFAINQSGVVSVRAEEDQLSLQSYPITVVVSDGGVPSYDTPVIVTVNFPPPERVAAASMADTDNILPIVLGVLAAFFFIIIVIMLVYLLRRRFRDKEHLDRVKRQNPSRDPKALTFKQKQGTVGKKAANRVKIDFRDELSEGETTVQENPLSNTKNTYFNFGQLHSDSETDVYNESDDIQVETSVIPFEGGNDDNNNDNIYNTSQGSADSEEYPTLEKNALAPFYRNGSLSTFRDSSGSELSLNVSPTDSADSKKILMPGSLARTRVPEETGGWDRNGNSIPTITNMDNLDPDTSVVPTAQKQELTVYF</sequence>
<evidence type="ECO:0000256" key="2">
    <source>
        <dbReference type="ARBA" id="ARBA00022692"/>
    </source>
</evidence>
<name>A0ABM1AA60_APLCA</name>
<dbReference type="RefSeq" id="XP_012943771.1">
    <property type="nucleotide sequence ID" value="XM_013088317.2"/>
</dbReference>
<keyword evidence="5 8" id="KW-0106">Calcium</keyword>
<feature type="domain" description="Cadherin" evidence="12">
    <location>
        <begin position="41"/>
        <end position="141"/>
    </location>
</feature>
<evidence type="ECO:0000256" key="10">
    <source>
        <dbReference type="SAM" id="Phobius"/>
    </source>
</evidence>
<gene>
    <name evidence="14" type="primary">LOC101864557</name>
</gene>
<dbReference type="Proteomes" id="UP000694888">
    <property type="component" value="Unplaced"/>
</dbReference>
<reference evidence="14" key="1">
    <citation type="submission" date="2025-08" db="UniProtKB">
        <authorList>
            <consortium name="RefSeq"/>
        </authorList>
    </citation>
    <scope>IDENTIFICATION</scope>
</reference>
<feature type="region of interest" description="Disordered" evidence="9">
    <location>
        <begin position="706"/>
        <end position="733"/>
    </location>
</feature>
<feature type="region of interest" description="Disordered" evidence="9">
    <location>
        <begin position="753"/>
        <end position="774"/>
    </location>
</feature>
<evidence type="ECO:0000256" key="5">
    <source>
        <dbReference type="ARBA" id="ARBA00022837"/>
    </source>
</evidence>
<evidence type="ECO:0000256" key="4">
    <source>
        <dbReference type="ARBA" id="ARBA00022737"/>
    </source>
</evidence>
<feature type="domain" description="Cadherin" evidence="12">
    <location>
        <begin position="250"/>
        <end position="378"/>
    </location>
</feature>
<feature type="domain" description="Cadherin" evidence="12">
    <location>
        <begin position="142"/>
        <end position="249"/>
    </location>
</feature>
<keyword evidence="14" id="KW-0675">Receptor</keyword>
<dbReference type="PRINTS" id="PR00205">
    <property type="entry name" value="CADHERIN"/>
</dbReference>
<keyword evidence="2 10" id="KW-0812">Transmembrane</keyword>
<accession>A0ABM1AA60</accession>
<dbReference type="SUPFAM" id="SSF49313">
    <property type="entry name" value="Cadherin-like"/>
    <property type="match status" value="4"/>
</dbReference>
<dbReference type="GeneID" id="101864557"/>
<dbReference type="PROSITE" id="PS50268">
    <property type="entry name" value="CADHERIN_2"/>
    <property type="match status" value="5"/>
</dbReference>
<feature type="domain" description="Cadherin" evidence="12">
    <location>
        <begin position="493"/>
        <end position="568"/>
    </location>
</feature>
<evidence type="ECO:0000256" key="8">
    <source>
        <dbReference type="PROSITE-ProRule" id="PRU00043"/>
    </source>
</evidence>
<keyword evidence="13" id="KW-1185">Reference proteome</keyword>
<feature type="transmembrane region" description="Helical" evidence="10">
    <location>
        <begin position="585"/>
        <end position="609"/>
    </location>
</feature>
<protein>
    <submittedName>
        <fullName evidence="14">Cadherin EGF LAG seven-pass G-type receptor 2</fullName>
    </submittedName>
</protein>
<evidence type="ECO:0000256" key="1">
    <source>
        <dbReference type="ARBA" id="ARBA00004167"/>
    </source>
</evidence>
<keyword evidence="3 11" id="KW-0732">Signal</keyword>
<keyword evidence="6 10" id="KW-1133">Transmembrane helix</keyword>
<dbReference type="Pfam" id="PF00028">
    <property type="entry name" value="Cadherin"/>
    <property type="match status" value="2"/>
</dbReference>
<feature type="signal peptide" evidence="11">
    <location>
        <begin position="1"/>
        <end position="35"/>
    </location>
</feature>
<dbReference type="InterPro" id="IPR002126">
    <property type="entry name" value="Cadherin-like_dom"/>
</dbReference>
<evidence type="ECO:0000259" key="12">
    <source>
        <dbReference type="PROSITE" id="PS50268"/>
    </source>
</evidence>
<feature type="domain" description="Cadherin" evidence="12">
    <location>
        <begin position="379"/>
        <end position="476"/>
    </location>
</feature>
<dbReference type="Gene3D" id="2.60.40.60">
    <property type="entry name" value="Cadherins"/>
    <property type="match status" value="5"/>
</dbReference>
<keyword evidence="4" id="KW-0677">Repeat</keyword>
<evidence type="ECO:0000256" key="3">
    <source>
        <dbReference type="ARBA" id="ARBA00022729"/>
    </source>
</evidence>
<feature type="chain" id="PRO_5046685684" evidence="11">
    <location>
        <begin position="36"/>
        <end position="829"/>
    </location>
</feature>
<dbReference type="PANTHER" id="PTHR24027:SF422">
    <property type="entry name" value="CADHERIN DOMAIN-CONTAINING PROTEIN"/>
    <property type="match status" value="1"/>
</dbReference>
<dbReference type="CDD" id="cd11304">
    <property type="entry name" value="Cadherin_repeat"/>
    <property type="match status" value="4"/>
</dbReference>
<dbReference type="PANTHER" id="PTHR24027">
    <property type="entry name" value="CADHERIN-23"/>
    <property type="match status" value="1"/>
</dbReference>
<organism evidence="13 14">
    <name type="scientific">Aplysia californica</name>
    <name type="common">California sea hare</name>
    <dbReference type="NCBI Taxonomy" id="6500"/>
    <lineage>
        <taxon>Eukaryota</taxon>
        <taxon>Metazoa</taxon>
        <taxon>Spiralia</taxon>
        <taxon>Lophotrochozoa</taxon>
        <taxon>Mollusca</taxon>
        <taxon>Gastropoda</taxon>
        <taxon>Heterobranchia</taxon>
        <taxon>Euthyneura</taxon>
        <taxon>Tectipleura</taxon>
        <taxon>Aplysiida</taxon>
        <taxon>Aplysioidea</taxon>
        <taxon>Aplysiidae</taxon>
        <taxon>Aplysia</taxon>
    </lineage>
</organism>
<feature type="compositionally biased region" description="Polar residues" evidence="9">
    <location>
        <begin position="753"/>
        <end position="770"/>
    </location>
</feature>
<keyword evidence="7 10" id="KW-0472">Membrane</keyword>
<evidence type="ECO:0000256" key="7">
    <source>
        <dbReference type="ARBA" id="ARBA00023136"/>
    </source>
</evidence>
<dbReference type="SMART" id="SM00112">
    <property type="entry name" value="CA"/>
    <property type="match status" value="4"/>
</dbReference>
<evidence type="ECO:0000313" key="14">
    <source>
        <dbReference type="RefSeq" id="XP_012943771.1"/>
    </source>
</evidence>
<comment type="subcellular location">
    <subcellularLocation>
        <location evidence="1">Membrane</location>
        <topology evidence="1">Single-pass membrane protein</topology>
    </subcellularLocation>
</comment>
<evidence type="ECO:0000256" key="11">
    <source>
        <dbReference type="SAM" id="SignalP"/>
    </source>
</evidence>
<proteinExistence type="predicted"/>
<dbReference type="InterPro" id="IPR015919">
    <property type="entry name" value="Cadherin-like_sf"/>
</dbReference>